<reference evidence="1" key="1">
    <citation type="submission" date="2022-02" db="EMBL/GenBank/DDBJ databases">
        <title>Plant Genome Project.</title>
        <authorList>
            <person name="Zhang R.-G."/>
        </authorList>
    </citation>
    <scope>NUCLEOTIDE SEQUENCE</scope>
    <source>
        <strain evidence="1">AT1</strain>
    </source>
</reference>
<evidence type="ECO:0000313" key="1">
    <source>
        <dbReference type="EMBL" id="KAI8530178.1"/>
    </source>
</evidence>
<organism evidence="1 2">
    <name type="scientific">Rhododendron molle</name>
    <name type="common">Chinese azalea</name>
    <name type="synonym">Azalea mollis</name>
    <dbReference type="NCBI Taxonomy" id="49168"/>
    <lineage>
        <taxon>Eukaryota</taxon>
        <taxon>Viridiplantae</taxon>
        <taxon>Streptophyta</taxon>
        <taxon>Embryophyta</taxon>
        <taxon>Tracheophyta</taxon>
        <taxon>Spermatophyta</taxon>
        <taxon>Magnoliopsida</taxon>
        <taxon>eudicotyledons</taxon>
        <taxon>Gunneridae</taxon>
        <taxon>Pentapetalae</taxon>
        <taxon>asterids</taxon>
        <taxon>Ericales</taxon>
        <taxon>Ericaceae</taxon>
        <taxon>Ericoideae</taxon>
        <taxon>Rhodoreae</taxon>
        <taxon>Rhododendron</taxon>
    </lineage>
</organism>
<gene>
    <name evidence="1" type="ORF">RHMOL_Rhmol11G0035600</name>
</gene>
<proteinExistence type="predicted"/>
<sequence length="372" mass="41722">MNNDVHLWLQPVLSSPNFNAGLAHPVIVISSNSKSSGDDSRDLFIREYLERRRSRRQTSSIASNMSDSSDSNAERDYEYNGGFNTEPKMSFTPSTHSDAEPQLGPKVESRFHTQVEATTSARSGHSETPSENREVTDLYETGQVCPYAHYFSGAQDNRAITKREQSLAVEKNVETLKAQICHDAPTLLGYIPSYKGKLKRREKEGEQRPIGESQEGERAEEKFPTFRKTADFWFQKSRPTDIPGINTPLQTLIPKFGEQMGRRNVVRVNIRDSTTVRHKETDVTELVEKRQKFTHEFFLTRPPMPFPREKDQTESSAVGGSKAAEKSVGLAGRAIVQEFVPSFAMAEGRVVTIEDSVKLEPGLAVTMLHGLA</sequence>
<comment type="caution">
    <text evidence="1">The sequence shown here is derived from an EMBL/GenBank/DDBJ whole genome shotgun (WGS) entry which is preliminary data.</text>
</comment>
<dbReference type="Proteomes" id="UP001062846">
    <property type="component" value="Chromosome 11"/>
</dbReference>
<accession>A0ACC0LN27</accession>
<evidence type="ECO:0000313" key="2">
    <source>
        <dbReference type="Proteomes" id="UP001062846"/>
    </source>
</evidence>
<name>A0ACC0LN27_RHOML</name>
<keyword evidence="2" id="KW-1185">Reference proteome</keyword>
<dbReference type="EMBL" id="CM046398">
    <property type="protein sequence ID" value="KAI8530178.1"/>
    <property type="molecule type" value="Genomic_DNA"/>
</dbReference>
<protein>
    <submittedName>
        <fullName evidence="1">Uncharacterized protein</fullName>
    </submittedName>
</protein>